<feature type="region of interest" description="Disordered" evidence="1">
    <location>
        <begin position="214"/>
        <end position="242"/>
    </location>
</feature>
<dbReference type="AlphaFoldDB" id="A0A7S2X7N7"/>
<reference evidence="2" key="1">
    <citation type="submission" date="2021-01" db="EMBL/GenBank/DDBJ databases">
        <authorList>
            <person name="Corre E."/>
            <person name="Pelletier E."/>
            <person name="Niang G."/>
            <person name="Scheremetjew M."/>
            <person name="Finn R."/>
            <person name="Kale V."/>
            <person name="Holt S."/>
            <person name="Cochrane G."/>
            <person name="Meng A."/>
            <person name="Brown T."/>
            <person name="Cohen L."/>
        </authorList>
    </citation>
    <scope>NUCLEOTIDE SEQUENCE</scope>
    <source>
        <strain evidence="2">CCMP622</strain>
    </source>
</reference>
<gene>
    <name evidence="2" type="ORF">LSP00402_LOCUS3915</name>
</gene>
<feature type="compositionally biased region" description="Low complexity" evidence="1">
    <location>
        <begin position="22"/>
        <end position="33"/>
    </location>
</feature>
<feature type="region of interest" description="Disordered" evidence="1">
    <location>
        <begin position="391"/>
        <end position="410"/>
    </location>
</feature>
<dbReference type="EMBL" id="HBHP01006323">
    <property type="protein sequence ID" value="CAD9751883.1"/>
    <property type="molecule type" value="Transcribed_RNA"/>
</dbReference>
<evidence type="ECO:0000256" key="1">
    <source>
        <dbReference type="SAM" id="MobiDB-lite"/>
    </source>
</evidence>
<protein>
    <submittedName>
        <fullName evidence="2">Uncharacterized protein</fullName>
    </submittedName>
</protein>
<name>A0A7S2X7N7_9EUKA</name>
<accession>A0A7S2X7N7</accession>
<feature type="region of interest" description="Disordered" evidence="1">
    <location>
        <begin position="256"/>
        <end position="283"/>
    </location>
</feature>
<evidence type="ECO:0000313" key="2">
    <source>
        <dbReference type="EMBL" id="CAD9751883.1"/>
    </source>
</evidence>
<feature type="region of interest" description="Disordered" evidence="1">
    <location>
        <begin position="73"/>
        <end position="96"/>
    </location>
</feature>
<feature type="compositionally biased region" description="Basic and acidic residues" evidence="1">
    <location>
        <begin position="8"/>
        <end position="18"/>
    </location>
</feature>
<organism evidence="2">
    <name type="scientific">Lotharella oceanica</name>
    <dbReference type="NCBI Taxonomy" id="641309"/>
    <lineage>
        <taxon>Eukaryota</taxon>
        <taxon>Sar</taxon>
        <taxon>Rhizaria</taxon>
        <taxon>Cercozoa</taxon>
        <taxon>Chlorarachniophyceae</taxon>
        <taxon>Lotharella</taxon>
    </lineage>
</organism>
<feature type="compositionally biased region" description="Polar residues" evidence="1">
    <location>
        <begin position="74"/>
        <end position="95"/>
    </location>
</feature>
<sequence>MELWSPRSDTDNILRKDIGTWSPSSPRAGSSRPDGILRGSKRGSLFFDVECDIFGLGCDPLKSSSPRLVDTMRTEQSSTRLEGIQESSIPTTPTSHFEPLVLPAQATSTIVHDGQGDTEIRNGATYYKGLRYVGPTRDTRPAYKSNQKWKWDIYPHGISQQGNKLRVQIKQKGLNPTYPYFLATQQGVLDAAMFRDTEVRRLWENGTLVRMPKFNFEHPKPSQGRSRKRRHESQISDSPSTPKLLEATLSNVAFLDDGANGESSTEHGHKKRRFSRSQGERMSVSWPVENAASDNDCIMYKNLKYIGPTSATRPAYKSNQRWEWEIYPHGISKQGKKLRVQIKQKGLNPVYPYYQNTKDGVFEAALFRDQEVRRLWKEGILVRAPKFNFEDPSSKVPTSTPRADRSKKSALGVSAELIDASDTSNKLPDPVQVPLDLTKQEDALGLGAADLFGEPNIWDQFSGELLA</sequence>
<feature type="region of interest" description="Disordered" evidence="1">
    <location>
        <begin position="1"/>
        <end position="36"/>
    </location>
</feature>
<proteinExistence type="predicted"/>